<accession>A0A2X0SEC4</accession>
<reference evidence="4" key="1">
    <citation type="submission" date="2018-05" db="EMBL/GenBank/DDBJ databases">
        <authorList>
            <person name="Lanie J.A."/>
            <person name="Ng W.-L."/>
            <person name="Kazmierczak K.M."/>
            <person name="Andrzejewski T.M."/>
            <person name="Davidsen T.M."/>
            <person name="Wayne K.J."/>
            <person name="Tettelin H."/>
            <person name="Glass J.I."/>
            <person name="Rusch D."/>
            <person name="Podicherti R."/>
            <person name="Tsui H.-C.T."/>
            <person name="Winkler M.E."/>
        </authorList>
    </citation>
    <scope>NUCLEOTIDE SEQUENCE</scope>
    <source>
        <strain evidence="4">KNB</strain>
    </source>
</reference>
<evidence type="ECO:0000313" key="4">
    <source>
        <dbReference type="EMBL" id="SPS05731.1"/>
    </source>
</evidence>
<dbReference type="Gene3D" id="2.60.60.30">
    <property type="entry name" value="sav2460 like domains"/>
    <property type="match status" value="1"/>
</dbReference>
<proteinExistence type="inferred from homology"/>
<organism evidence="4">
    <name type="scientific">Candidatus Nitrotoga fabula</name>
    <dbReference type="NCBI Taxonomy" id="2182327"/>
    <lineage>
        <taxon>Bacteria</taxon>
        <taxon>Pseudomonadati</taxon>
        <taxon>Pseudomonadota</taxon>
        <taxon>Betaproteobacteria</taxon>
        <taxon>Nitrosomonadales</taxon>
        <taxon>Gallionellaceae</taxon>
        <taxon>Candidatus Nitrotoga</taxon>
    </lineage>
</organism>
<dbReference type="PANTHER" id="PTHR32097:SF4">
    <property type="entry name" value="GENERAL STRESS PROTEIN 16U"/>
    <property type="match status" value="1"/>
</dbReference>
<protein>
    <submittedName>
        <fullName evidence="4">Putative Tellurium resistance protein (TerX-like)</fullName>
    </submittedName>
</protein>
<dbReference type="CDD" id="cd06974">
    <property type="entry name" value="TerD_like"/>
    <property type="match status" value="1"/>
</dbReference>
<evidence type="ECO:0000259" key="3">
    <source>
        <dbReference type="Pfam" id="PF02342"/>
    </source>
</evidence>
<dbReference type="Pfam" id="PF02342">
    <property type="entry name" value="TerD"/>
    <property type="match status" value="1"/>
</dbReference>
<dbReference type="InterPro" id="IPR003325">
    <property type="entry name" value="TerD"/>
</dbReference>
<name>A0A2X0SEC4_9PROT</name>
<dbReference type="GO" id="GO:0046690">
    <property type="term" value="P:response to tellurium ion"/>
    <property type="evidence" value="ECO:0007669"/>
    <property type="project" value="UniProtKB-KW"/>
</dbReference>
<dbReference type="AlphaFoldDB" id="A0A2X0SEC4"/>
<dbReference type="EMBL" id="LS423452">
    <property type="protein sequence ID" value="SPS05731.1"/>
    <property type="molecule type" value="Genomic_DNA"/>
</dbReference>
<dbReference type="PANTHER" id="PTHR32097">
    <property type="entry name" value="CAMP-BINDING PROTEIN 1-RELATED"/>
    <property type="match status" value="1"/>
</dbReference>
<gene>
    <name evidence="4" type="ORF">NITFAB_1321</name>
</gene>
<dbReference type="InterPro" id="IPR051324">
    <property type="entry name" value="Stress/Tellurium_Resist"/>
</dbReference>
<keyword evidence="2" id="KW-0778">Tellurium resistance</keyword>
<evidence type="ECO:0000256" key="1">
    <source>
        <dbReference type="ARBA" id="ARBA00008775"/>
    </source>
</evidence>
<feature type="domain" description="TerD" evidence="3">
    <location>
        <begin position="1"/>
        <end position="212"/>
    </location>
</feature>
<sequence length="216" mass="23915">MAISLKKGQGVSLKKEESDLSKVTIGLGWDVNQENKRGILGFLSSKPEEYDLDVVAFLIGENGMVNDLGSTENGKPSLKNGDVIFFNNLKHHSGQILLTGDNRTGKGDGDDEQIIVNLNGLPSKYVKILFVVQIYQGIQRKQNFSKVENAFIRAVDAKGKEMVRFDLSGDASYANYYSLTFAELVREGGGNWMFNAIGIPHETDSFAYILRNFVPQ</sequence>
<comment type="similarity">
    <text evidence="1">Belongs to the CAPAB/TerDEXZ family.</text>
</comment>
<evidence type="ECO:0000256" key="2">
    <source>
        <dbReference type="ARBA" id="ARBA00022686"/>
    </source>
</evidence>